<evidence type="ECO:0000256" key="7">
    <source>
        <dbReference type="ARBA" id="ARBA00022918"/>
    </source>
</evidence>
<evidence type="ECO:0000256" key="2">
    <source>
        <dbReference type="ARBA" id="ARBA00022723"/>
    </source>
</evidence>
<evidence type="ECO:0000256" key="10">
    <source>
        <dbReference type="ARBA" id="ARBA00023172"/>
    </source>
</evidence>
<evidence type="ECO:0000256" key="3">
    <source>
        <dbReference type="ARBA" id="ARBA00022750"/>
    </source>
</evidence>
<dbReference type="InterPro" id="IPR000953">
    <property type="entry name" value="Chromo/chromo_shadow_dom"/>
</dbReference>
<dbReference type="GO" id="GO:0006508">
    <property type="term" value="P:proteolysis"/>
    <property type="evidence" value="ECO:0007669"/>
    <property type="project" value="UniProtKB-KW"/>
</dbReference>
<evidence type="ECO:0000256" key="4">
    <source>
        <dbReference type="ARBA" id="ARBA00022801"/>
    </source>
</evidence>
<name>A0AA39RWK8_ACESA</name>
<keyword evidence="8" id="KW-0239">DNA-directed DNA polymerase</keyword>
<keyword evidence="6" id="KW-0229">DNA integration</keyword>
<dbReference type="InterPro" id="IPR016197">
    <property type="entry name" value="Chromo-like_dom_sf"/>
</dbReference>
<dbReference type="PANTHER" id="PTHR37984:SF5">
    <property type="entry name" value="PROTEIN NYNRIN-LIKE"/>
    <property type="match status" value="1"/>
</dbReference>
<keyword evidence="2" id="KW-0479">Metal-binding</keyword>
<accession>A0AA39RWK8</accession>
<dbReference type="Pfam" id="PF17921">
    <property type="entry name" value="Integrase_H2C2"/>
    <property type="match status" value="1"/>
</dbReference>
<dbReference type="Pfam" id="PF00385">
    <property type="entry name" value="Chromo"/>
    <property type="match status" value="1"/>
</dbReference>
<dbReference type="InterPro" id="IPR023780">
    <property type="entry name" value="Chromo_domain"/>
</dbReference>
<dbReference type="InterPro" id="IPR056924">
    <property type="entry name" value="SH3_Tf2-1"/>
</dbReference>
<dbReference type="GO" id="GO:0003964">
    <property type="term" value="F:RNA-directed DNA polymerase activity"/>
    <property type="evidence" value="ECO:0007669"/>
    <property type="project" value="UniProtKB-KW"/>
</dbReference>
<dbReference type="Gene3D" id="1.10.340.70">
    <property type="match status" value="1"/>
</dbReference>
<keyword evidence="8" id="KW-0548">Nucleotidyltransferase</keyword>
<organism evidence="12 13">
    <name type="scientific">Acer saccharum</name>
    <name type="common">Sugar maple</name>
    <dbReference type="NCBI Taxonomy" id="4024"/>
    <lineage>
        <taxon>Eukaryota</taxon>
        <taxon>Viridiplantae</taxon>
        <taxon>Streptophyta</taxon>
        <taxon>Embryophyta</taxon>
        <taxon>Tracheophyta</taxon>
        <taxon>Spermatophyta</taxon>
        <taxon>Magnoliopsida</taxon>
        <taxon>eudicotyledons</taxon>
        <taxon>Gunneridae</taxon>
        <taxon>Pentapetalae</taxon>
        <taxon>rosids</taxon>
        <taxon>malvids</taxon>
        <taxon>Sapindales</taxon>
        <taxon>Sapindaceae</taxon>
        <taxon>Hippocastanoideae</taxon>
        <taxon>Acereae</taxon>
        <taxon>Acer</taxon>
    </lineage>
</organism>
<dbReference type="PROSITE" id="PS50013">
    <property type="entry name" value="CHROMO_2"/>
    <property type="match status" value="1"/>
</dbReference>
<evidence type="ECO:0000259" key="11">
    <source>
        <dbReference type="PROSITE" id="PS50013"/>
    </source>
</evidence>
<keyword evidence="9" id="KW-0238">DNA-binding</keyword>
<dbReference type="Gene3D" id="3.30.420.10">
    <property type="entry name" value="Ribonuclease H-like superfamily/Ribonuclease H"/>
    <property type="match status" value="1"/>
</dbReference>
<comment type="caution">
    <text evidence="12">The sequence shown here is derived from an EMBL/GenBank/DDBJ whole genome shotgun (WGS) entry which is preliminary data.</text>
</comment>
<dbReference type="EMBL" id="JAUESC010000384">
    <property type="protein sequence ID" value="KAK0581841.1"/>
    <property type="molecule type" value="Genomic_DNA"/>
</dbReference>
<proteinExistence type="predicted"/>
<keyword evidence="4" id="KW-0378">Hydrolase</keyword>
<keyword evidence="13" id="KW-1185">Reference proteome</keyword>
<dbReference type="GO" id="GO:0003887">
    <property type="term" value="F:DNA-directed DNA polymerase activity"/>
    <property type="evidence" value="ECO:0007669"/>
    <property type="project" value="UniProtKB-KW"/>
</dbReference>
<dbReference type="GO" id="GO:0004190">
    <property type="term" value="F:aspartic-type endopeptidase activity"/>
    <property type="evidence" value="ECO:0007669"/>
    <property type="project" value="UniProtKB-KW"/>
</dbReference>
<dbReference type="AlphaFoldDB" id="A0AA39RWK8"/>
<dbReference type="Proteomes" id="UP001168877">
    <property type="component" value="Unassembled WGS sequence"/>
</dbReference>
<evidence type="ECO:0000313" key="13">
    <source>
        <dbReference type="Proteomes" id="UP001168877"/>
    </source>
</evidence>
<dbReference type="GO" id="GO:0006310">
    <property type="term" value="P:DNA recombination"/>
    <property type="evidence" value="ECO:0007669"/>
    <property type="project" value="UniProtKB-KW"/>
</dbReference>
<gene>
    <name evidence="12" type="ORF">LWI29_018648</name>
</gene>
<evidence type="ECO:0000256" key="1">
    <source>
        <dbReference type="ARBA" id="ARBA00022670"/>
    </source>
</evidence>
<dbReference type="Pfam" id="PF24626">
    <property type="entry name" value="SH3_Tf2-1"/>
    <property type="match status" value="1"/>
</dbReference>
<keyword evidence="8" id="KW-0808">Transferase</keyword>
<evidence type="ECO:0000256" key="9">
    <source>
        <dbReference type="ARBA" id="ARBA00023125"/>
    </source>
</evidence>
<evidence type="ECO:0000256" key="5">
    <source>
        <dbReference type="ARBA" id="ARBA00022842"/>
    </source>
</evidence>
<keyword evidence="10" id="KW-0233">DNA recombination</keyword>
<dbReference type="InterPro" id="IPR036397">
    <property type="entry name" value="RNaseH_sf"/>
</dbReference>
<dbReference type="InterPro" id="IPR041588">
    <property type="entry name" value="Integrase_H2C2"/>
</dbReference>
<keyword evidence="3" id="KW-0064">Aspartyl protease</keyword>
<protein>
    <recommendedName>
        <fullName evidence="11">Chromo domain-containing protein</fullName>
    </recommendedName>
</protein>
<dbReference type="Gene3D" id="2.40.50.40">
    <property type="match status" value="1"/>
</dbReference>
<keyword evidence="7" id="KW-0695">RNA-directed DNA polymerase</keyword>
<evidence type="ECO:0000256" key="6">
    <source>
        <dbReference type="ARBA" id="ARBA00022908"/>
    </source>
</evidence>
<evidence type="ECO:0000313" key="12">
    <source>
        <dbReference type="EMBL" id="KAK0581841.1"/>
    </source>
</evidence>
<reference evidence="12" key="2">
    <citation type="submission" date="2023-06" db="EMBL/GenBank/DDBJ databases">
        <authorList>
            <person name="Swenson N.G."/>
            <person name="Wegrzyn J.L."/>
            <person name="Mcevoy S.L."/>
        </authorList>
    </citation>
    <scope>NUCLEOTIDE SEQUENCE</scope>
    <source>
        <strain evidence="12">NS2018</strain>
        <tissue evidence="12">Leaf</tissue>
    </source>
</reference>
<dbReference type="GO" id="GO:0003677">
    <property type="term" value="F:DNA binding"/>
    <property type="evidence" value="ECO:0007669"/>
    <property type="project" value="UniProtKB-KW"/>
</dbReference>
<evidence type="ECO:0000256" key="8">
    <source>
        <dbReference type="ARBA" id="ARBA00022932"/>
    </source>
</evidence>
<sequence>MTVVQSLSITVPGLDIIKSEYSTCPDFGIIFQEILDGHRRDHVEFVIRDGYLFRGSHLCFPRTSLRDFLVWEMHSSGLANHLGHDKTIALVDDRFYWPSLKRDVARIVSQCRTCHLAKATKQNTGNLLKCVVGNKLGNWDLFLPMAEFAYNNSIHRTTGKSPFMIVHDISPRQLIDLAPLPLESRTSKFATNFATHMHDLHTEVRRQIALSNDNYKLAANVHRRPLEFGEGDFVMVCICPARFPSHSVKKLHARAIGPFRVLKRLGSNAYLFDLPADLTISPVLNVSDLYPYRGTFEPPIISSDVSAGPASSPLPCIPPVAANHVDQVEQIVDDHLVTSTQGGCRQFLVRWHGRSSTEDTWILESEVRGLASSLLEDYLQHHSPESSSFQPGKNDGEVVKDLRTYVRRKFRKDN</sequence>
<dbReference type="SMART" id="SM00298">
    <property type="entry name" value="CHROMO"/>
    <property type="match status" value="1"/>
</dbReference>
<dbReference type="InterPro" id="IPR050951">
    <property type="entry name" value="Retrovirus_Pol_polyprotein"/>
</dbReference>
<feature type="domain" description="Chromo" evidence="11">
    <location>
        <begin position="326"/>
        <end position="390"/>
    </location>
</feature>
<dbReference type="GO" id="GO:0015074">
    <property type="term" value="P:DNA integration"/>
    <property type="evidence" value="ECO:0007669"/>
    <property type="project" value="UniProtKB-KW"/>
</dbReference>
<reference evidence="12" key="1">
    <citation type="journal article" date="2022" name="Plant J.">
        <title>Strategies of tolerance reflected in two North American maple genomes.</title>
        <authorList>
            <person name="McEvoy S.L."/>
            <person name="Sezen U.U."/>
            <person name="Trouern-Trend A."/>
            <person name="McMahon S.M."/>
            <person name="Schaberg P.G."/>
            <person name="Yang J."/>
            <person name="Wegrzyn J.L."/>
            <person name="Swenson N.G."/>
        </authorList>
    </citation>
    <scope>NUCLEOTIDE SEQUENCE</scope>
    <source>
        <strain evidence="12">NS2018</strain>
    </source>
</reference>
<keyword evidence="5" id="KW-0460">Magnesium</keyword>
<dbReference type="PANTHER" id="PTHR37984">
    <property type="entry name" value="PROTEIN CBG26694"/>
    <property type="match status" value="1"/>
</dbReference>
<dbReference type="CDD" id="cd00024">
    <property type="entry name" value="CD_CSD"/>
    <property type="match status" value="1"/>
</dbReference>
<dbReference type="GO" id="GO:0046872">
    <property type="term" value="F:metal ion binding"/>
    <property type="evidence" value="ECO:0007669"/>
    <property type="project" value="UniProtKB-KW"/>
</dbReference>
<dbReference type="SUPFAM" id="SSF54160">
    <property type="entry name" value="Chromo domain-like"/>
    <property type="match status" value="1"/>
</dbReference>
<keyword evidence="1" id="KW-0645">Protease</keyword>